<dbReference type="EMBL" id="CAWUPB010001155">
    <property type="protein sequence ID" value="CAK7338633.1"/>
    <property type="molecule type" value="Genomic_DNA"/>
</dbReference>
<organism evidence="2 3">
    <name type="scientific">Dovyalis caffra</name>
    <dbReference type="NCBI Taxonomy" id="77055"/>
    <lineage>
        <taxon>Eukaryota</taxon>
        <taxon>Viridiplantae</taxon>
        <taxon>Streptophyta</taxon>
        <taxon>Embryophyta</taxon>
        <taxon>Tracheophyta</taxon>
        <taxon>Spermatophyta</taxon>
        <taxon>Magnoliopsida</taxon>
        <taxon>eudicotyledons</taxon>
        <taxon>Gunneridae</taxon>
        <taxon>Pentapetalae</taxon>
        <taxon>rosids</taxon>
        <taxon>fabids</taxon>
        <taxon>Malpighiales</taxon>
        <taxon>Salicaceae</taxon>
        <taxon>Flacourtieae</taxon>
        <taxon>Dovyalis</taxon>
    </lineage>
</organism>
<comment type="caution">
    <text evidence="2">The sequence shown here is derived from an EMBL/GenBank/DDBJ whole genome shotgun (WGS) entry which is preliminary data.</text>
</comment>
<feature type="non-terminal residue" evidence="2">
    <location>
        <position position="65"/>
    </location>
</feature>
<accession>A0AAV1RSG7</accession>
<protein>
    <submittedName>
        <fullName evidence="2">Uncharacterized protein</fullName>
    </submittedName>
</protein>
<sequence length="65" mass="8304">EERKRRRDVDMKGREDERQRWEACREERRETRGATRRRGRREGRGERGREYHIRGDFYFEKQETF</sequence>
<name>A0AAV1RSG7_9ROSI</name>
<reference evidence="2 3" key="1">
    <citation type="submission" date="2024-01" db="EMBL/GenBank/DDBJ databases">
        <authorList>
            <person name="Waweru B."/>
        </authorList>
    </citation>
    <scope>NUCLEOTIDE SEQUENCE [LARGE SCALE GENOMIC DNA]</scope>
</reference>
<evidence type="ECO:0000256" key="1">
    <source>
        <dbReference type="SAM" id="MobiDB-lite"/>
    </source>
</evidence>
<feature type="non-terminal residue" evidence="2">
    <location>
        <position position="1"/>
    </location>
</feature>
<keyword evidence="3" id="KW-1185">Reference proteome</keyword>
<gene>
    <name evidence="2" type="ORF">DCAF_LOCUS13681</name>
</gene>
<proteinExistence type="predicted"/>
<feature type="region of interest" description="Disordered" evidence="1">
    <location>
        <begin position="26"/>
        <end position="47"/>
    </location>
</feature>
<evidence type="ECO:0000313" key="2">
    <source>
        <dbReference type="EMBL" id="CAK7338633.1"/>
    </source>
</evidence>
<dbReference type="Proteomes" id="UP001314170">
    <property type="component" value="Unassembled WGS sequence"/>
</dbReference>
<dbReference type="AlphaFoldDB" id="A0AAV1RSG7"/>
<evidence type="ECO:0000313" key="3">
    <source>
        <dbReference type="Proteomes" id="UP001314170"/>
    </source>
</evidence>